<dbReference type="InterPro" id="IPR027417">
    <property type="entry name" value="P-loop_NTPase"/>
</dbReference>
<dbReference type="PANTHER" id="PTHR43581">
    <property type="entry name" value="ATP/GTP PHOSPHATASE"/>
    <property type="match status" value="1"/>
</dbReference>
<dbReference type="InterPro" id="IPR034154">
    <property type="entry name" value="TOPRIM_DnaG/twinkle"/>
</dbReference>
<dbReference type="EMBL" id="RCUV01000008">
    <property type="protein sequence ID" value="RLP71502.1"/>
    <property type="molecule type" value="Genomic_DNA"/>
</dbReference>
<gene>
    <name evidence="2" type="ORF">D9V29_09260</name>
</gene>
<dbReference type="InterPro" id="IPR051396">
    <property type="entry name" value="Bact_Antivir_Def_Nuclease"/>
</dbReference>
<dbReference type="SUPFAM" id="SSF52540">
    <property type="entry name" value="P-loop containing nucleoside triphosphate hydrolases"/>
    <property type="match status" value="1"/>
</dbReference>
<proteinExistence type="predicted"/>
<dbReference type="Pfam" id="PF13175">
    <property type="entry name" value="AAA_15"/>
    <property type="match status" value="2"/>
</dbReference>
<keyword evidence="3" id="KW-1185">Reference proteome</keyword>
<dbReference type="PANTHER" id="PTHR43581:SF3">
    <property type="entry name" value="AAA+ ATPASE DOMAIN-CONTAINING PROTEIN"/>
    <property type="match status" value="1"/>
</dbReference>
<accession>A0A3L6ZWK7</accession>
<comment type="caution">
    <text evidence="2">The sequence shown here is derived from an EMBL/GenBank/DDBJ whole genome shotgun (WGS) entry which is preliminary data.</text>
</comment>
<evidence type="ECO:0000259" key="1">
    <source>
        <dbReference type="Pfam" id="PF13175"/>
    </source>
</evidence>
<dbReference type="AlphaFoldDB" id="A0A3L6ZWK7"/>
<dbReference type="Proteomes" id="UP000270299">
    <property type="component" value="Unassembled WGS sequence"/>
</dbReference>
<reference evidence="2 3" key="1">
    <citation type="submission" date="2018-10" db="EMBL/GenBank/DDBJ databases">
        <authorList>
            <person name="Li J."/>
        </authorList>
    </citation>
    <scope>NUCLEOTIDE SEQUENCE [LARGE SCALE GENOMIC DNA]</scope>
    <source>
        <strain evidence="2 3">CCTCC AB209002</strain>
    </source>
</reference>
<organism evidence="2 3">
    <name type="scientific">Mycetocola manganoxydans</name>
    <dbReference type="NCBI Taxonomy" id="699879"/>
    <lineage>
        <taxon>Bacteria</taxon>
        <taxon>Bacillati</taxon>
        <taxon>Actinomycetota</taxon>
        <taxon>Actinomycetes</taxon>
        <taxon>Micrococcales</taxon>
        <taxon>Microbacteriaceae</taxon>
        <taxon>Mycetocola</taxon>
    </lineage>
</organism>
<dbReference type="CDD" id="cd01029">
    <property type="entry name" value="TOPRIM_primases"/>
    <property type="match status" value="1"/>
</dbReference>
<protein>
    <recommendedName>
        <fullName evidence="1">Endonuclease GajA/Old nuclease/RecF-like AAA domain-containing protein</fullName>
    </recommendedName>
</protein>
<sequence>MRLVEVTVKNYRSIESQTKFGVEDLTSLIGPNNEGKTNLLRALALGMFLIERWGSLPERISGQAELSGPDAAMLLRGSRGVGVSRRSDSIGYNWSDDYPLAKQERKGTHPTVLRLKFKLTDEEIRDFTQATGISNNGELPVEISLSRAAASFGVLKPGRGAAGHKAKASEIAGFIAQRLSFVLIPAVRTVEQARTLLNDLARLRIREIAKSEEYMELSRKLSDLRQIAVDGVSSELTASVRRYLPSVTDIQVVTTDFERSDTVDDVLINDGSVTSIANKGDGVKSLVTLALIQELARENAKSHSFILAVDEPEAHLHSTAVHELQVLFQDLSTDQQVILATHNPIFVNRDKIDSNVLVLANEAKPAKSIAQIRQAIGVLLHDNLDSAETVVLVEGVTDTNVLPRLLTLGDPHLTSDIQSGRVIFKATTGTGKLRQHIVREKSTVCRIIAVLDGDEAGQQEAKRLRDESLLVTGNIFLIRDTNRKFSELEDILEPRVYLESLSSELDRTFQAKHFSNRSRKWSKNLEAAAHSLGVAEEGLELVTRAKRAVAAAVAGAVAPAVKADAQENLDALKALIWPSSTPR</sequence>
<evidence type="ECO:0000313" key="3">
    <source>
        <dbReference type="Proteomes" id="UP000270299"/>
    </source>
</evidence>
<evidence type="ECO:0000313" key="2">
    <source>
        <dbReference type="EMBL" id="RLP71502.1"/>
    </source>
</evidence>
<feature type="domain" description="Endonuclease GajA/Old nuclease/RecF-like AAA" evidence="1">
    <location>
        <begin position="1"/>
        <end position="44"/>
    </location>
</feature>
<name>A0A3L6ZWK7_9MICO</name>
<dbReference type="InterPro" id="IPR041685">
    <property type="entry name" value="AAA_GajA/Old/RecF-like"/>
</dbReference>
<dbReference type="Gene3D" id="3.40.50.300">
    <property type="entry name" value="P-loop containing nucleotide triphosphate hydrolases"/>
    <property type="match status" value="1"/>
</dbReference>
<feature type="domain" description="Endonuclease GajA/Old nuclease/RecF-like AAA" evidence="1">
    <location>
        <begin position="213"/>
        <end position="347"/>
    </location>
</feature>